<evidence type="ECO:0000256" key="4">
    <source>
        <dbReference type="ARBA" id="ARBA00023242"/>
    </source>
</evidence>
<evidence type="ECO:0000256" key="1">
    <source>
        <dbReference type="ARBA" id="ARBA00004123"/>
    </source>
</evidence>
<protein>
    <recommendedName>
        <fullName evidence="6">SGF29 C-terminal domain-containing protein</fullName>
    </recommendedName>
</protein>
<dbReference type="EMBL" id="JASBNA010000027">
    <property type="protein sequence ID" value="KAK7684146.1"/>
    <property type="molecule type" value="Genomic_DNA"/>
</dbReference>
<dbReference type="Pfam" id="PF07039">
    <property type="entry name" value="SGF29_Tudor"/>
    <property type="match status" value="1"/>
</dbReference>
<keyword evidence="2" id="KW-0805">Transcription regulation</keyword>
<dbReference type="PANTHER" id="PTHR21539:SF0">
    <property type="entry name" value="SAGA-ASSOCIATED FACTOR 29"/>
    <property type="match status" value="1"/>
</dbReference>
<sequence length="320" mass="36091">MLSSNIDGYWDIVVTSFQDICNSNESLTFDNLYGKLLQDPSNKIDNKSADELIQMKEEIQDHKSNIETAKRLVGTSQQNLQTLISLIEKRNASGSKEVSSKSALQDEEEEEEEDERPLGRNESARRGLGKKGVTASTTRSSSKSSGMIGNGASGKQGGKLNNKLKNTKKLGRSYYTSKFNPLEPILVGSEVAYKLKNRHFEEWIQCEVMRVIGDGIKFEIRDPEPDENNNPGQTFKANYKEILLIPKIDEVPDLASYSYGTKVLARYPETTTFYPAIVVGERKDRSVRLKFDGEEEVNKETEVERRLVLPFPEKIVLVLQ</sequence>
<dbReference type="FunFam" id="2.30.30.140:FF:000055">
    <property type="entry name" value="SAGA complex component"/>
    <property type="match status" value="1"/>
</dbReference>
<keyword evidence="3" id="KW-0804">Transcription</keyword>
<dbReference type="InterPro" id="IPR047287">
    <property type="entry name" value="Tudor_SGF29_rpt2"/>
</dbReference>
<feature type="compositionally biased region" description="Low complexity" evidence="5">
    <location>
        <begin position="134"/>
        <end position="145"/>
    </location>
</feature>
<feature type="compositionally biased region" description="Basic and acidic residues" evidence="5">
    <location>
        <begin position="116"/>
        <end position="125"/>
    </location>
</feature>
<evidence type="ECO:0000256" key="5">
    <source>
        <dbReference type="SAM" id="MobiDB-lite"/>
    </source>
</evidence>
<dbReference type="GO" id="GO:0000124">
    <property type="term" value="C:SAGA complex"/>
    <property type="evidence" value="ECO:0007669"/>
    <property type="project" value="InterPro"/>
</dbReference>
<dbReference type="CDD" id="cd20393">
    <property type="entry name" value="Tudor_SGF29_rpt1"/>
    <property type="match status" value="1"/>
</dbReference>
<evidence type="ECO:0000313" key="8">
    <source>
        <dbReference type="Proteomes" id="UP001385951"/>
    </source>
</evidence>
<comment type="caution">
    <text evidence="7">The sequence shown here is derived from an EMBL/GenBank/DDBJ whole genome shotgun (WGS) entry which is preliminary data.</text>
</comment>
<accession>A0AAW0FTJ3</accession>
<dbReference type="CDD" id="cd20394">
    <property type="entry name" value="Tudor_SGF29_rpt2"/>
    <property type="match status" value="1"/>
</dbReference>
<evidence type="ECO:0000256" key="3">
    <source>
        <dbReference type="ARBA" id="ARBA00023163"/>
    </source>
</evidence>
<dbReference type="InterPro" id="IPR037802">
    <property type="entry name" value="SGF29"/>
</dbReference>
<dbReference type="GO" id="GO:0005634">
    <property type="term" value="C:nucleus"/>
    <property type="evidence" value="ECO:0007669"/>
    <property type="project" value="UniProtKB-SubCell"/>
</dbReference>
<keyword evidence="8" id="KW-1185">Reference proteome</keyword>
<feature type="compositionally biased region" description="Acidic residues" evidence="5">
    <location>
        <begin position="105"/>
        <end position="115"/>
    </location>
</feature>
<dbReference type="Proteomes" id="UP001385951">
    <property type="component" value="Unassembled WGS sequence"/>
</dbReference>
<feature type="region of interest" description="Disordered" evidence="5">
    <location>
        <begin position="95"/>
        <end position="163"/>
    </location>
</feature>
<reference evidence="7 8" key="1">
    <citation type="submission" date="2022-09" db="EMBL/GenBank/DDBJ databases">
        <authorList>
            <person name="Palmer J.M."/>
        </authorList>
    </citation>
    <scope>NUCLEOTIDE SEQUENCE [LARGE SCALE GENOMIC DNA]</scope>
    <source>
        <strain evidence="7 8">DSM 7382</strain>
    </source>
</reference>
<gene>
    <name evidence="7" type="ORF">QCA50_012791</name>
</gene>
<organism evidence="7 8">
    <name type="scientific">Cerrena zonata</name>
    <dbReference type="NCBI Taxonomy" id="2478898"/>
    <lineage>
        <taxon>Eukaryota</taxon>
        <taxon>Fungi</taxon>
        <taxon>Dikarya</taxon>
        <taxon>Basidiomycota</taxon>
        <taxon>Agaricomycotina</taxon>
        <taxon>Agaricomycetes</taxon>
        <taxon>Polyporales</taxon>
        <taxon>Cerrenaceae</taxon>
        <taxon>Cerrena</taxon>
    </lineage>
</organism>
<comment type="subcellular location">
    <subcellularLocation>
        <location evidence="1">Nucleus</location>
    </subcellularLocation>
</comment>
<feature type="compositionally biased region" description="Gly residues" evidence="5">
    <location>
        <begin position="148"/>
        <end position="157"/>
    </location>
</feature>
<dbReference type="InterPro" id="IPR010750">
    <property type="entry name" value="SGF29_tudor-like_dom"/>
</dbReference>
<proteinExistence type="predicted"/>
<dbReference type="PANTHER" id="PTHR21539">
    <property type="entry name" value="SAGA-ASSOCIATED FACTOR 29"/>
    <property type="match status" value="1"/>
</dbReference>
<evidence type="ECO:0000256" key="2">
    <source>
        <dbReference type="ARBA" id="ARBA00023015"/>
    </source>
</evidence>
<dbReference type="InterPro" id="IPR047288">
    <property type="entry name" value="Tudor_SGF29_rpt1"/>
</dbReference>
<keyword evidence="4" id="KW-0539">Nucleus</keyword>
<name>A0AAW0FTJ3_9APHY</name>
<feature type="domain" description="SGF29 C-terminal" evidence="6">
    <location>
        <begin position="181"/>
        <end position="317"/>
    </location>
</feature>
<evidence type="ECO:0000313" key="7">
    <source>
        <dbReference type="EMBL" id="KAK7684146.1"/>
    </source>
</evidence>
<dbReference type="AlphaFoldDB" id="A0AAW0FTJ3"/>
<evidence type="ECO:0000259" key="6">
    <source>
        <dbReference type="PROSITE" id="PS51518"/>
    </source>
</evidence>
<dbReference type="Gene3D" id="2.30.30.140">
    <property type="match status" value="1"/>
</dbReference>
<dbReference type="PROSITE" id="PS51518">
    <property type="entry name" value="SGF29_C"/>
    <property type="match status" value="1"/>
</dbReference>